<proteinExistence type="predicted"/>
<feature type="compositionally biased region" description="Basic and acidic residues" evidence="1">
    <location>
        <begin position="249"/>
        <end position="262"/>
    </location>
</feature>
<reference evidence="2" key="1">
    <citation type="submission" date="2021-03" db="EMBL/GenBank/DDBJ databases">
        <title>Comparative genomics and phylogenomic investigation of the class Geoglossomycetes provide insights into ecological specialization and systematics.</title>
        <authorList>
            <person name="Melie T."/>
            <person name="Pirro S."/>
            <person name="Miller A.N."/>
            <person name="Quandt A."/>
        </authorList>
    </citation>
    <scope>NUCLEOTIDE SEQUENCE</scope>
    <source>
        <strain evidence="2">GBOQ0MN5Z8</strain>
    </source>
</reference>
<evidence type="ECO:0000313" key="2">
    <source>
        <dbReference type="EMBL" id="KAH0547647.1"/>
    </source>
</evidence>
<sequence length="396" mass="43531">MRNAHLQERAEKYRAIYSGGDIADESSGDQVSGSPGDSLPGFGEARGLSHADSDDSNDPIIAEYDVFVNNHVKGYLHLLQYVNRDSNQPYSEAGNAKPLEVRFKPKAGLVEADIPLNVHSNYDREKGIHWGEAMRKSRLEKGGDSYGLAGGFGIGSSSGGRASGAGITAKAGGRPNGGEDISQEVLLANFDDAINKGRVLDKQTLGGITNSKDAIQPNYYIGVFRNSQLHLNPLSSITQLRPQFHHIDASADQEKSATRVQRDATNPPRQQEARAVQMTVKSPDGDDLETSEIGKTLRSAQEEGWIHYKYFDENSHESWAAYERLFLPDAMRATKLCSTWTNEEWLDAMSAPRFDHSTANKKPPIQKNEPEIVEERMETSDDAAALKSKNKGKQKA</sequence>
<dbReference type="InterPro" id="IPR006886">
    <property type="entry name" value="RNA_pol_III_Rpc5"/>
</dbReference>
<feature type="region of interest" description="Disordered" evidence="1">
    <location>
        <begin position="354"/>
        <end position="396"/>
    </location>
</feature>
<dbReference type="GO" id="GO:0005666">
    <property type="term" value="C:RNA polymerase III complex"/>
    <property type="evidence" value="ECO:0007669"/>
    <property type="project" value="TreeGrafter"/>
</dbReference>
<dbReference type="EMBL" id="JAGHQL010000002">
    <property type="protein sequence ID" value="KAH0547647.1"/>
    <property type="molecule type" value="Genomic_DNA"/>
</dbReference>
<dbReference type="PANTHER" id="PTHR12069">
    <property type="entry name" value="DNA-DIRECTED RNA POLYMERASES III 80 KDA POLYPEPTIDE RNA POLYMERASE III SUBUNIT 5"/>
    <property type="match status" value="1"/>
</dbReference>
<accession>A0A9P8IIG1</accession>
<comment type="caution">
    <text evidence="2">The sequence shown here is derived from an EMBL/GenBank/DDBJ whole genome shotgun (WGS) entry which is preliminary data.</text>
</comment>
<evidence type="ECO:0000313" key="3">
    <source>
        <dbReference type="Proteomes" id="UP000698800"/>
    </source>
</evidence>
<feature type="compositionally biased region" description="Basic and acidic residues" evidence="1">
    <location>
        <begin position="368"/>
        <end position="379"/>
    </location>
</feature>
<feature type="region of interest" description="Disordered" evidence="1">
    <location>
        <begin position="249"/>
        <end position="272"/>
    </location>
</feature>
<evidence type="ECO:0000256" key="1">
    <source>
        <dbReference type="SAM" id="MobiDB-lite"/>
    </source>
</evidence>
<dbReference type="PANTHER" id="PTHR12069:SF0">
    <property type="entry name" value="DNA-DIRECTED RNA POLYMERASE III SUBUNIT RPC5"/>
    <property type="match status" value="1"/>
</dbReference>
<name>A0A9P8IIG1_9PEZI</name>
<keyword evidence="3" id="KW-1185">Reference proteome</keyword>
<dbReference type="Proteomes" id="UP000698800">
    <property type="component" value="Unassembled WGS sequence"/>
</dbReference>
<dbReference type="Pfam" id="PF04801">
    <property type="entry name" value="RPC5"/>
    <property type="match status" value="2"/>
</dbReference>
<dbReference type="AlphaFoldDB" id="A0A9P8IIG1"/>
<feature type="region of interest" description="Disordered" evidence="1">
    <location>
        <begin position="17"/>
        <end position="55"/>
    </location>
</feature>
<gene>
    <name evidence="2" type="ORF">FGG08_000136</name>
</gene>
<dbReference type="OrthoDB" id="340681at2759"/>
<organism evidence="2 3">
    <name type="scientific">Glutinoglossum americanum</name>
    <dbReference type="NCBI Taxonomy" id="1670608"/>
    <lineage>
        <taxon>Eukaryota</taxon>
        <taxon>Fungi</taxon>
        <taxon>Dikarya</taxon>
        <taxon>Ascomycota</taxon>
        <taxon>Pezizomycotina</taxon>
        <taxon>Geoglossomycetes</taxon>
        <taxon>Geoglossales</taxon>
        <taxon>Geoglossaceae</taxon>
        <taxon>Glutinoglossum</taxon>
    </lineage>
</organism>
<dbReference type="GO" id="GO:0042797">
    <property type="term" value="P:tRNA transcription by RNA polymerase III"/>
    <property type="evidence" value="ECO:0007669"/>
    <property type="project" value="TreeGrafter"/>
</dbReference>
<protein>
    <submittedName>
        <fullName evidence="2">Uncharacterized protein</fullName>
    </submittedName>
</protein>